<keyword evidence="2" id="KW-1185">Reference proteome</keyword>
<feature type="non-terminal residue" evidence="1">
    <location>
        <position position="66"/>
    </location>
</feature>
<name>A0ABS8V8Z7_DATST</name>
<proteinExistence type="predicted"/>
<reference evidence="1 2" key="1">
    <citation type="journal article" date="2021" name="BMC Genomics">
        <title>Datura genome reveals duplications of psychoactive alkaloid biosynthetic genes and high mutation rate following tissue culture.</title>
        <authorList>
            <person name="Rajewski A."/>
            <person name="Carter-House D."/>
            <person name="Stajich J."/>
            <person name="Litt A."/>
        </authorList>
    </citation>
    <scope>NUCLEOTIDE SEQUENCE [LARGE SCALE GENOMIC DNA]</scope>
    <source>
        <strain evidence="1">AR-01</strain>
    </source>
</reference>
<evidence type="ECO:0000313" key="1">
    <source>
        <dbReference type="EMBL" id="MCD9643503.1"/>
    </source>
</evidence>
<accession>A0ABS8V8Z7</accession>
<protein>
    <submittedName>
        <fullName evidence="1">Uncharacterized protein</fullName>
    </submittedName>
</protein>
<evidence type="ECO:0000313" key="2">
    <source>
        <dbReference type="Proteomes" id="UP000823775"/>
    </source>
</evidence>
<dbReference type="Proteomes" id="UP000823775">
    <property type="component" value="Unassembled WGS sequence"/>
</dbReference>
<organism evidence="1 2">
    <name type="scientific">Datura stramonium</name>
    <name type="common">Jimsonweed</name>
    <name type="synonym">Common thornapple</name>
    <dbReference type="NCBI Taxonomy" id="4076"/>
    <lineage>
        <taxon>Eukaryota</taxon>
        <taxon>Viridiplantae</taxon>
        <taxon>Streptophyta</taxon>
        <taxon>Embryophyta</taxon>
        <taxon>Tracheophyta</taxon>
        <taxon>Spermatophyta</taxon>
        <taxon>Magnoliopsida</taxon>
        <taxon>eudicotyledons</taxon>
        <taxon>Gunneridae</taxon>
        <taxon>Pentapetalae</taxon>
        <taxon>asterids</taxon>
        <taxon>lamiids</taxon>
        <taxon>Solanales</taxon>
        <taxon>Solanaceae</taxon>
        <taxon>Solanoideae</taxon>
        <taxon>Datureae</taxon>
        <taxon>Datura</taxon>
    </lineage>
</organism>
<feature type="non-terminal residue" evidence="1">
    <location>
        <position position="1"/>
    </location>
</feature>
<dbReference type="EMBL" id="JACEIK010003907">
    <property type="protein sequence ID" value="MCD9643503.1"/>
    <property type="molecule type" value="Genomic_DNA"/>
</dbReference>
<comment type="caution">
    <text evidence="1">The sequence shown here is derived from an EMBL/GenBank/DDBJ whole genome shotgun (WGS) entry which is preliminary data.</text>
</comment>
<gene>
    <name evidence="1" type="ORF">HAX54_031069</name>
</gene>
<sequence>SHDVIIQQLEYRMNELESQVVAQTKETSTSSPQATMDDDIFEWEMEGEVAGEEIVDFFLKSKELEE</sequence>